<feature type="repeat" description="RCC1" evidence="3">
    <location>
        <begin position="158"/>
        <end position="217"/>
    </location>
</feature>
<keyword evidence="1" id="KW-0344">Guanine-nucleotide releasing factor</keyword>
<dbReference type="PANTHER" id="PTHR45982">
    <property type="entry name" value="REGULATOR OF CHROMOSOME CONDENSATION"/>
    <property type="match status" value="1"/>
</dbReference>
<evidence type="ECO:0000313" key="5">
    <source>
        <dbReference type="EMBL" id="ORD93802.1"/>
    </source>
</evidence>
<reference evidence="5 6" key="1">
    <citation type="journal article" date="2017" name="Environ. Microbiol.">
        <title>Decay of the glycolytic pathway and adaptation to intranuclear parasitism within Enterocytozoonidae microsporidia.</title>
        <authorList>
            <person name="Wiredu Boakye D."/>
            <person name="Jaroenlak P."/>
            <person name="Prachumwat A."/>
            <person name="Williams T.A."/>
            <person name="Bateman K.S."/>
            <person name="Itsathitphaisarn O."/>
            <person name="Sritunyalucksana K."/>
            <person name="Paszkiewicz K.H."/>
            <person name="Moore K.A."/>
            <person name="Stentiford G.D."/>
            <person name="Williams B.A."/>
        </authorList>
    </citation>
    <scope>NUCLEOTIDE SEQUENCE [LARGE SCALE GENOMIC DNA]</scope>
    <source>
        <strain evidence="5 6">GB1</strain>
    </source>
</reference>
<keyword evidence="6" id="KW-1185">Reference proteome</keyword>
<dbReference type="PROSITE" id="PS00626">
    <property type="entry name" value="RCC1_2"/>
    <property type="match status" value="1"/>
</dbReference>
<organism evidence="5 6">
    <name type="scientific">Enterospora canceri</name>
    <dbReference type="NCBI Taxonomy" id="1081671"/>
    <lineage>
        <taxon>Eukaryota</taxon>
        <taxon>Fungi</taxon>
        <taxon>Fungi incertae sedis</taxon>
        <taxon>Microsporidia</taxon>
        <taxon>Enterocytozoonidae</taxon>
        <taxon>Enterospora</taxon>
    </lineage>
</organism>
<dbReference type="Gene3D" id="2.130.10.30">
    <property type="entry name" value="Regulator of chromosome condensation 1/beta-lactamase-inhibitor protein II"/>
    <property type="match status" value="1"/>
</dbReference>
<comment type="caution">
    <text evidence="5">The sequence shown here is derived from an EMBL/GenBank/DDBJ whole genome shotgun (WGS) entry which is preliminary data.</text>
</comment>
<name>A0A1Y1S709_9MICR</name>
<evidence type="ECO:0000256" key="2">
    <source>
        <dbReference type="ARBA" id="ARBA00022737"/>
    </source>
</evidence>
<feature type="repeat" description="RCC1" evidence="3">
    <location>
        <begin position="1"/>
        <end position="53"/>
    </location>
</feature>
<sequence>MALFGFGSNIMGQLAHSEEYIFVDKPIEIEFFRDRRIRKMACGKMHVLVLCENGELYSWGVNDDYALGRDGVDEEGIKKVETNTRDEIVDICAGASYSAFLTKKGHVYLCGTFKSTNGVFGFSLNSKFGIGFRQVSNLKGITSIDAGMNHILMLSKTGDIWSMGANESYQLGRKHRIRREKYVLIPMQISSIRNKEENYRFIRVAAGAYHSLGMNDGGEVFSWGSNCNGQLGNGTLEPGDLKYKLGIQNVVDVACGYNHTLIMQKGGGIFGCGENGQKQFGICGGNKTLKKPTKIADGFERIRSGGDFIVVEKKNKLYAAGINVECECGLENRIEEVSKLTEIQFDFGRIIDYQCGGNYTLIYTE</sequence>
<evidence type="ECO:0000313" key="6">
    <source>
        <dbReference type="Proteomes" id="UP000192639"/>
    </source>
</evidence>
<dbReference type="PRINTS" id="PR00633">
    <property type="entry name" value="RCCNDNSATION"/>
</dbReference>
<dbReference type="InterPro" id="IPR051553">
    <property type="entry name" value="Ran_GTPase-activating"/>
</dbReference>
<dbReference type="PANTHER" id="PTHR45982:SF1">
    <property type="entry name" value="REGULATOR OF CHROMOSOME CONDENSATION"/>
    <property type="match status" value="1"/>
</dbReference>
<gene>
    <name evidence="5" type="primary">RCC1</name>
    <name evidence="5" type="ORF">ECANGB1_1538</name>
</gene>
<dbReference type="SUPFAM" id="SSF50985">
    <property type="entry name" value="RCC1/BLIP-II"/>
    <property type="match status" value="1"/>
</dbReference>
<feature type="repeat" description="RCC1" evidence="3">
    <location>
        <begin position="218"/>
        <end position="266"/>
    </location>
</feature>
<dbReference type="GO" id="GO:0005085">
    <property type="term" value="F:guanyl-nucleotide exchange factor activity"/>
    <property type="evidence" value="ECO:0007669"/>
    <property type="project" value="TreeGrafter"/>
</dbReference>
<accession>A0A1Y1S709</accession>
<dbReference type="PROSITE" id="PS50012">
    <property type="entry name" value="RCC1_3"/>
    <property type="match status" value="4"/>
</dbReference>
<dbReference type="InterPro" id="IPR009091">
    <property type="entry name" value="RCC1/BLIP-II"/>
</dbReference>
<dbReference type="GO" id="GO:0005737">
    <property type="term" value="C:cytoplasm"/>
    <property type="evidence" value="ECO:0007669"/>
    <property type="project" value="TreeGrafter"/>
</dbReference>
<feature type="repeat" description="RCC1" evidence="3">
    <location>
        <begin position="54"/>
        <end position="104"/>
    </location>
</feature>
<dbReference type="VEuPathDB" id="MicrosporidiaDB:ECANGB1_1538"/>
<dbReference type="Proteomes" id="UP000192639">
    <property type="component" value="Unassembled WGS sequence"/>
</dbReference>
<dbReference type="Pfam" id="PF25390">
    <property type="entry name" value="WD40_RLD"/>
    <property type="match status" value="1"/>
</dbReference>
<dbReference type="InterPro" id="IPR058923">
    <property type="entry name" value="RCC1-like_dom"/>
</dbReference>
<evidence type="ECO:0000256" key="3">
    <source>
        <dbReference type="PROSITE-ProRule" id="PRU00235"/>
    </source>
</evidence>
<dbReference type="InterPro" id="IPR000408">
    <property type="entry name" value="Reg_chr_condens"/>
</dbReference>
<feature type="domain" description="RCC1-like" evidence="4">
    <location>
        <begin position="3"/>
        <end position="362"/>
    </location>
</feature>
<dbReference type="AlphaFoldDB" id="A0A1Y1S709"/>
<dbReference type="OrthoDB" id="61110at2759"/>
<evidence type="ECO:0000259" key="4">
    <source>
        <dbReference type="Pfam" id="PF25390"/>
    </source>
</evidence>
<evidence type="ECO:0000256" key="1">
    <source>
        <dbReference type="ARBA" id="ARBA00022658"/>
    </source>
</evidence>
<keyword evidence="2" id="KW-0677">Repeat</keyword>
<proteinExistence type="predicted"/>
<protein>
    <submittedName>
        <fullName evidence="5">RCC1</fullName>
    </submittedName>
</protein>
<dbReference type="EMBL" id="LWDP01000047">
    <property type="protein sequence ID" value="ORD93802.1"/>
    <property type="molecule type" value="Genomic_DNA"/>
</dbReference>